<organism evidence="2 3">
    <name type="scientific">Paraglomus brasilianum</name>
    <dbReference type="NCBI Taxonomy" id="144538"/>
    <lineage>
        <taxon>Eukaryota</taxon>
        <taxon>Fungi</taxon>
        <taxon>Fungi incertae sedis</taxon>
        <taxon>Mucoromycota</taxon>
        <taxon>Glomeromycotina</taxon>
        <taxon>Glomeromycetes</taxon>
        <taxon>Paraglomerales</taxon>
        <taxon>Paraglomeraceae</taxon>
        <taxon>Paraglomus</taxon>
    </lineage>
</organism>
<feature type="compositionally biased region" description="Basic and acidic residues" evidence="1">
    <location>
        <begin position="61"/>
        <end position="78"/>
    </location>
</feature>
<sequence>MKRFWSTLVYRDGLSRREPKLPASAPESTRNSMISLNDNKKYTRILNGLLGKGDILKKEDSCEENKTDTEDKNKGPEKKIKKRRVNSVLFRGRGHRQDIYYTPILKELTKLNNLITELFTGRLYTVDLALFFESILLIIERNEFKGIEASEPITPKDEEPITRIPVDFISEYNKTLLLLVQKVFRSLSDMGVLTNWISFSARVLAFCFLRLPEVAYALIKDLPVKEFHTKRLLAIIEPNEKIKSESLAKSYDMMQNMFPKNMHPFCYKTSRIWWNQLRNPKKEWRSADIEMSGNCKKRWLADDSDLFFSFYKHYHIALKSYFADSSDESSTSPFVYIASPGYLHFAGFFLQKLDLLIYNREVYAITGYNLNSNGTWQIHTPKTNACDMAKKAYNMGRTITMGEFVSLNKKPLALEAASSRFAETIATVVEQGIYEQMPNIWLKAVVKKTNMYDWEGVFCLFDFMENLIDSIDERVTIALSPPTTTTTKPNLCSTSTLPSIVDIPFIISFISVILKECDHASSLLRTISFIYSQFTLLTASPEYLQLLVLDTLMIREVFDKLFCHWAKFVRAYFIRLLVWRVKRIHCRVTGCEDDCEDEVSKEVRKIRKLYTRRIERINSTHELVTAYKAHKVEEQQALSLHQSSASIYSIPSSATSVSSLLSLSSTQDLTSAAFAQIEPSSSCNQEAFKLSASIEWHLALQRDTYAEHALSELDKTRKEYRLWKQAKESNAGMRKHVPGLVVSFPRNKEND</sequence>
<evidence type="ECO:0000313" key="3">
    <source>
        <dbReference type="Proteomes" id="UP000789739"/>
    </source>
</evidence>
<dbReference type="Proteomes" id="UP000789739">
    <property type="component" value="Unassembled WGS sequence"/>
</dbReference>
<comment type="caution">
    <text evidence="2">The sequence shown here is derived from an EMBL/GenBank/DDBJ whole genome shotgun (WGS) entry which is preliminary data.</text>
</comment>
<feature type="region of interest" description="Disordered" evidence="1">
    <location>
        <begin position="61"/>
        <end position="80"/>
    </location>
</feature>
<accession>A0A9N9GHI6</accession>
<dbReference type="PANTHER" id="PTHR37988">
    <property type="entry name" value="UPF0592 MEMBRANE PROTEIN C7D4.03C"/>
    <property type="match status" value="1"/>
</dbReference>
<name>A0A9N9GHI6_9GLOM</name>
<proteinExistence type="predicted"/>
<reference evidence="2" key="1">
    <citation type="submission" date="2021-06" db="EMBL/GenBank/DDBJ databases">
        <authorList>
            <person name="Kallberg Y."/>
            <person name="Tangrot J."/>
            <person name="Rosling A."/>
        </authorList>
    </citation>
    <scope>NUCLEOTIDE SEQUENCE</scope>
    <source>
        <strain evidence="2">BR232B</strain>
    </source>
</reference>
<protein>
    <submittedName>
        <fullName evidence="2">10392_t:CDS:1</fullName>
    </submittedName>
</protein>
<dbReference type="PANTHER" id="PTHR37988:SF1">
    <property type="entry name" value="UPF0592 MEMBRANE PROTEIN C7D4.03C"/>
    <property type="match status" value="1"/>
</dbReference>
<dbReference type="Pfam" id="PF08578">
    <property type="entry name" value="DUF1765"/>
    <property type="match status" value="1"/>
</dbReference>
<dbReference type="OrthoDB" id="296767at2759"/>
<gene>
    <name evidence="2" type="ORF">PBRASI_LOCUS8037</name>
</gene>
<evidence type="ECO:0000256" key="1">
    <source>
        <dbReference type="SAM" id="MobiDB-lite"/>
    </source>
</evidence>
<evidence type="ECO:0000313" key="2">
    <source>
        <dbReference type="EMBL" id="CAG8608543.1"/>
    </source>
</evidence>
<dbReference type="AlphaFoldDB" id="A0A9N9GHI6"/>
<dbReference type="EMBL" id="CAJVPI010001350">
    <property type="protein sequence ID" value="CAG8608543.1"/>
    <property type="molecule type" value="Genomic_DNA"/>
</dbReference>
<dbReference type="InterPro" id="IPR013887">
    <property type="entry name" value="UPF0592"/>
</dbReference>
<keyword evidence="3" id="KW-1185">Reference proteome</keyword>